<dbReference type="Proteomes" id="UP000800235">
    <property type="component" value="Unassembled WGS sequence"/>
</dbReference>
<reference evidence="2" key="1">
    <citation type="journal article" date="2020" name="Stud. Mycol.">
        <title>101 Dothideomycetes genomes: a test case for predicting lifestyles and emergence of pathogens.</title>
        <authorList>
            <person name="Haridas S."/>
            <person name="Albert R."/>
            <person name="Binder M."/>
            <person name="Bloem J."/>
            <person name="Labutti K."/>
            <person name="Salamov A."/>
            <person name="Andreopoulos B."/>
            <person name="Baker S."/>
            <person name="Barry K."/>
            <person name="Bills G."/>
            <person name="Bluhm B."/>
            <person name="Cannon C."/>
            <person name="Castanera R."/>
            <person name="Culley D."/>
            <person name="Daum C."/>
            <person name="Ezra D."/>
            <person name="Gonzalez J."/>
            <person name="Henrissat B."/>
            <person name="Kuo A."/>
            <person name="Liang C."/>
            <person name="Lipzen A."/>
            <person name="Lutzoni F."/>
            <person name="Magnuson J."/>
            <person name="Mondo S."/>
            <person name="Nolan M."/>
            <person name="Ohm R."/>
            <person name="Pangilinan J."/>
            <person name="Park H.-J."/>
            <person name="Ramirez L."/>
            <person name="Alfaro M."/>
            <person name="Sun H."/>
            <person name="Tritt A."/>
            <person name="Yoshinaga Y."/>
            <person name="Zwiers L.-H."/>
            <person name="Turgeon B."/>
            <person name="Goodwin S."/>
            <person name="Spatafora J."/>
            <person name="Crous P."/>
            <person name="Grigoriev I."/>
        </authorList>
    </citation>
    <scope>NUCLEOTIDE SEQUENCE</scope>
    <source>
        <strain evidence="2">CBS 130266</strain>
    </source>
</reference>
<proteinExistence type="predicted"/>
<dbReference type="OrthoDB" id="5369705at2759"/>
<evidence type="ECO:0000256" key="1">
    <source>
        <dbReference type="SAM" id="MobiDB-lite"/>
    </source>
</evidence>
<accession>A0A9P4NKX5</accession>
<feature type="compositionally biased region" description="Basic residues" evidence="1">
    <location>
        <begin position="425"/>
        <end position="434"/>
    </location>
</feature>
<organism evidence="2 3">
    <name type="scientific">Tothia fuscella</name>
    <dbReference type="NCBI Taxonomy" id="1048955"/>
    <lineage>
        <taxon>Eukaryota</taxon>
        <taxon>Fungi</taxon>
        <taxon>Dikarya</taxon>
        <taxon>Ascomycota</taxon>
        <taxon>Pezizomycotina</taxon>
        <taxon>Dothideomycetes</taxon>
        <taxon>Pleosporomycetidae</taxon>
        <taxon>Venturiales</taxon>
        <taxon>Cylindrosympodiaceae</taxon>
        <taxon>Tothia</taxon>
    </lineage>
</organism>
<feature type="region of interest" description="Disordered" evidence="1">
    <location>
        <begin position="408"/>
        <end position="442"/>
    </location>
</feature>
<keyword evidence="3" id="KW-1185">Reference proteome</keyword>
<dbReference type="AlphaFoldDB" id="A0A9P4NKX5"/>
<feature type="region of interest" description="Disordered" evidence="1">
    <location>
        <begin position="303"/>
        <end position="348"/>
    </location>
</feature>
<comment type="caution">
    <text evidence="2">The sequence shown here is derived from an EMBL/GenBank/DDBJ whole genome shotgun (WGS) entry which is preliminary data.</text>
</comment>
<evidence type="ECO:0000313" key="3">
    <source>
        <dbReference type="Proteomes" id="UP000800235"/>
    </source>
</evidence>
<evidence type="ECO:0000313" key="2">
    <source>
        <dbReference type="EMBL" id="KAF2425523.1"/>
    </source>
</evidence>
<protein>
    <submittedName>
        <fullName evidence="2">Uncharacterized protein</fullName>
    </submittedName>
</protein>
<name>A0A9P4NKX5_9PEZI</name>
<dbReference type="EMBL" id="MU007069">
    <property type="protein sequence ID" value="KAF2425523.1"/>
    <property type="molecule type" value="Genomic_DNA"/>
</dbReference>
<sequence>MTETNGSSNVAAKLIGSVLEHEFGPTPQSYFATPYPHPIAESAEAFLRSRKYAPAWKRSNGQDDRSQLSFLYRWIPTGRPGPDCEWNWTPTEVELSGETACHPALALRLGDFPKKFNPKTSYVAFGPSSGPTPDCFFIRQTDANGGDTKNGRNEWVGGRLRAVEFGYDGSWVVYSGKNNYDFWLSSPHDKSGLVEAFETAKHNGWSINKVSLNLRNPNEYVLAFNEDPNVFAAVHRGFVRDLRTVVTEWASGRGMTPSPSFPNFRKLTDDECTFPTRPPTPPPSIAGARESTSTDAGGILGDNYGDHAEDEIGDIRPSPLRLRHSRGNSNPPIQLTQARRQSSTSDVRDYDAPRVFIRPAPRQRITSPLLERTELPGNVPPHYHHHPDEEIDCVLCLSGYEPRRPPRALTEQMTEASASGEAVNTKKKGKKKFRIGFTRDES</sequence>
<gene>
    <name evidence="2" type="ORF">EJ08DRAFT_663588</name>
</gene>
<feature type="compositionally biased region" description="Polar residues" evidence="1">
    <location>
        <begin position="327"/>
        <end position="345"/>
    </location>
</feature>